<feature type="domain" description="Glycosyltransferase subfamily 4-like N-terminal" evidence="3">
    <location>
        <begin position="16"/>
        <end position="176"/>
    </location>
</feature>
<dbReference type="Proteomes" id="UP000289954">
    <property type="component" value="Unassembled WGS sequence"/>
</dbReference>
<dbReference type="Pfam" id="PF13439">
    <property type="entry name" value="Glyco_transf_4"/>
    <property type="match status" value="1"/>
</dbReference>
<protein>
    <submittedName>
        <fullName evidence="4">Glycosyl transferase</fullName>
    </submittedName>
</protein>
<dbReference type="Pfam" id="PF13692">
    <property type="entry name" value="Glyco_trans_1_4"/>
    <property type="match status" value="1"/>
</dbReference>
<dbReference type="AlphaFoldDB" id="A0A402DU83"/>
<dbReference type="EMBL" id="BIMR01000239">
    <property type="protein sequence ID" value="GCE77710.1"/>
    <property type="molecule type" value="Genomic_DNA"/>
</dbReference>
<dbReference type="CDD" id="cd03809">
    <property type="entry name" value="GT4_MtfB-like"/>
    <property type="match status" value="1"/>
</dbReference>
<proteinExistence type="predicted"/>
<evidence type="ECO:0000256" key="1">
    <source>
        <dbReference type="ARBA" id="ARBA00022676"/>
    </source>
</evidence>
<accession>A0A402DU83</accession>
<keyword evidence="2 4" id="KW-0808">Transferase</keyword>
<dbReference type="GO" id="GO:0009103">
    <property type="term" value="P:lipopolysaccharide biosynthetic process"/>
    <property type="evidence" value="ECO:0007669"/>
    <property type="project" value="TreeGrafter"/>
</dbReference>
<evidence type="ECO:0000259" key="3">
    <source>
        <dbReference type="Pfam" id="PF13439"/>
    </source>
</evidence>
<dbReference type="Gene3D" id="3.40.50.2000">
    <property type="entry name" value="Glycogen Phosphorylase B"/>
    <property type="match status" value="2"/>
</dbReference>
<dbReference type="RefSeq" id="WP_130782317.1">
    <property type="nucleotide sequence ID" value="NZ_BIMR01000239.1"/>
</dbReference>
<dbReference type="PANTHER" id="PTHR46401:SF2">
    <property type="entry name" value="GLYCOSYLTRANSFERASE WBBK-RELATED"/>
    <property type="match status" value="1"/>
</dbReference>
<dbReference type="SUPFAM" id="SSF53756">
    <property type="entry name" value="UDP-Glycosyltransferase/glycogen phosphorylase"/>
    <property type="match status" value="1"/>
</dbReference>
<evidence type="ECO:0000313" key="5">
    <source>
        <dbReference type="Proteomes" id="UP000289954"/>
    </source>
</evidence>
<reference evidence="4 5" key="1">
    <citation type="submission" date="2019-01" db="EMBL/GenBank/DDBJ databases">
        <title>Draft genome sequence of Cellulomonas takizawaensis strain TKZ-21.</title>
        <authorList>
            <person name="Yamamura H."/>
            <person name="Hayashi T."/>
            <person name="Hamada M."/>
            <person name="Serisawa Y."/>
            <person name="Matsuyama K."/>
            <person name="Nakagawa Y."/>
            <person name="Otoguro M."/>
            <person name="Yanagida F."/>
            <person name="Hayakawa M."/>
        </authorList>
    </citation>
    <scope>NUCLEOTIDE SEQUENCE [LARGE SCALE GENOMIC DNA]</scope>
    <source>
        <strain evidence="4 5">NBRC12680</strain>
    </source>
</reference>
<name>A0A402DU83_9CELL</name>
<organism evidence="4 5">
    <name type="scientific">Cellulomonas biazotea</name>
    <dbReference type="NCBI Taxonomy" id="1709"/>
    <lineage>
        <taxon>Bacteria</taxon>
        <taxon>Bacillati</taxon>
        <taxon>Actinomycetota</taxon>
        <taxon>Actinomycetes</taxon>
        <taxon>Micrococcales</taxon>
        <taxon>Cellulomonadaceae</taxon>
        <taxon>Cellulomonas</taxon>
    </lineage>
</organism>
<keyword evidence="5" id="KW-1185">Reference proteome</keyword>
<dbReference type="InterPro" id="IPR028098">
    <property type="entry name" value="Glyco_trans_4-like_N"/>
</dbReference>
<keyword evidence="1" id="KW-0328">Glycosyltransferase</keyword>
<dbReference type="OrthoDB" id="9801609at2"/>
<evidence type="ECO:0000256" key="2">
    <source>
        <dbReference type="ARBA" id="ARBA00022679"/>
    </source>
</evidence>
<gene>
    <name evidence="4" type="ORF">CBZ_27660</name>
</gene>
<comment type="caution">
    <text evidence="4">The sequence shown here is derived from an EMBL/GenBank/DDBJ whole genome shotgun (WGS) entry which is preliminary data.</text>
</comment>
<evidence type="ECO:0000313" key="4">
    <source>
        <dbReference type="EMBL" id="GCE77710.1"/>
    </source>
</evidence>
<dbReference type="GO" id="GO:0016757">
    <property type="term" value="F:glycosyltransferase activity"/>
    <property type="evidence" value="ECO:0007669"/>
    <property type="project" value="UniProtKB-KW"/>
</dbReference>
<dbReference type="PANTHER" id="PTHR46401">
    <property type="entry name" value="GLYCOSYLTRANSFERASE WBBK-RELATED"/>
    <property type="match status" value="1"/>
</dbReference>
<sequence>MRITLDATPLLGRRTGIGRYVEQLLAALARRSGPDGLDLRASTWTWRGAGLSDLPAGVRPVGRRVPARLVRELWTRGDLPVVETLVGPTDVFHGTNFVSPPTRRAREVVTVHDLTYVEHPETVDAATLAYERLVARAVARGATVLTPSQTVAEAVRARYDLPADAVVPTPLGVDAAWFDASPATPAWLQERDLPAEYLVFVGSLDPRKNLGRLLAAHRQARLADPSVPALVLAGPAGRATPEGVGPDVHLTGWLTDEDLHRLVGGARGLVLPSLDEGFGLPVVEAAATGVPVLASDLPVLHEVAAPDSVFAAPDDVDALAGGLVRLAGLDRTTAADAARRTWAGRFTWDACAAATLAAYRTERS</sequence>